<keyword evidence="7" id="KW-0413">Isomerase</keyword>
<evidence type="ECO:0008006" key="11">
    <source>
        <dbReference type="Google" id="ProtNLM"/>
    </source>
</evidence>
<feature type="transmembrane region" description="Helical" evidence="8">
    <location>
        <begin position="85"/>
        <end position="106"/>
    </location>
</feature>
<protein>
    <recommendedName>
        <fullName evidence="11">Lycopene cyclase domain-containing protein</fullName>
    </recommendedName>
</protein>
<comment type="pathway">
    <text evidence="2">Carotenoid biosynthesis.</text>
</comment>
<keyword evidence="10" id="KW-1185">Reference proteome</keyword>
<evidence type="ECO:0000256" key="2">
    <source>
        <dbReference type="ARBA" id="ARBA00004829"/>
    </source>
</evidence>
<evidence type="ECO:0000256" key="4">
    <source>
        <dbReference type="ARBA" id="ARBA00022746"/>
    </source>
</evidence>
<comment type="subcellular location">
    <subcellularLocation>
        <location evidence="1">Membrane</location>
        <topology evidence="1">Multi-pass membrane protein</topology>
    </subcellularLocation>
</comment>
<dbReference type="EMBL" id="BAABLW010000007">
    <property type="protein sequence ID" value="GAA4919805.1"/>
    <property type="molecule type" value="Genomic_DNA"/>
</dbReference>
<proteinExistence type="predicted"/>
<evidence type="ECO:0000256" key="8">
    <source>
        <dbReference type="SAM" id="Phobius"/>
    </source>
</evidence>
<comment type="caution">
    <text evidence="9">The sequence shown here is derived from an EMBL/GenBank/DDBJ whole genome shotgun (WGS) entry which is preliminary data.</text>
</comment>
<sequence length="112" mass="12674">MPAELTDFFYLAALLGSSGCMLLLDWRYRLFLFRQPLRALLVLALGTAFFLLWDVAGIALGIFLHGPGPYMTGIMLGPELPLEELFFLLFLCHLTMVLVLGAQRLLESRQQR</sequence>
<accession>A0ABP9FWK0</accession>
<dbReference type="Proteomes" id="UP001500368">
    <property type="component" value="Unassembled WGS sequence"/>
</dbReference>
<reference evidence="10" key="1">
    <citation type="journal article" date="2019" name="Int. J. Syst. Evol. Microbiol.">
        <title>The Global Catalogue of Microorganisms (GCM) 10K type strain sequencing project: providing services to taxonomists for standard genome sequencing and annotation.</title>
        <authorList>
            <consortium name="The Broad Institute Genomics Platform"/>
            <consortium name="The Broad Institute Genome Sequencing Center for Infectious Disease"/>
            <person name="Wu L."/>
            <person name="Ma J."/>
        </authorList>
    </citation>
    <scope>NUCLEOTIDE SEQUENCE [LARGE SCALE GENOMIC DNA]</scope>
    <source>
        <strain evidence="10">JCM 19129</strain>
    </source>
</reference>
<feature type="transmembrane region" description="Helical" evidence="8">
    <location>
        <begin position="40"/>
        <end position="65"/>
    </location>
</feature>
<dbReference type="NCBIfam" id="TIGR03462">
    <property type="entry name" value="CarR_dom_SF"/>
    <property type="match status" value="1"/>
</dbReference>
<evidence type="ECO:0000256" key="5">
    <source>
        <dbReference type="ARBA" id="ARBA00022989"/>
    </source>
</evidence>
<keyword evidence="4" id="KW-0125">Carotenoid biosynthesis</keyword>
<gene>
    <name evidence="9" type="ORF">GCM10025790_14740</name>
</gene>
<dbReference type="InterPro" id="IPR017825">
    <property type="entry name" value="Lycopene_cyclase_dom"/>
</dbReference>
<keyword evidence="5 8" id="KW-1133">Transmembrane helix</keyword>
<name>A0ABP9FWK0_9MICC</name>
<evidence type="ECO:0000313" key="9">
    <source>
        <dbReference type="EMBL" id="GAA4919805.1"/>
    </source>
</evidence>
<dbReference type="RefSeq" id="WP_267878928.1">
    <property type="nucleotide sequence ID" value="NZ_BAABLW010000007.1"/>
</dbReference>
<organism evidence="9 10">
    <name type="scientific">Nesterenkonia rhizosphaerae</name>
    <dbReference type="NCBI Taxonomy" id="1348272"/>
    <lineage>
        <taxon>Bacteria</taxon>
        <taxon>Bacillati</taxon>
        <taxon>Actinomycetota</taxon>
        <taxon>Actinomycetes</taxon>
        <taxon>Micrococcales</taxon>
        <taxon>Micrococcaceae</taxon>
        <taxon>Nesterenkonia</taxon>
    </lineage>
</organism>
<evidence type="ECO:0000256" key="3">
    <source>
        <dbReference type="ARBA" id="ARBA00022692"/>
    </source>
</evidence>
<keyword evidence="6 8" id="KW-0472">Membrane</keyword>
<evidence type="ECO:0000256" key="1">
    <source>
        <dbReference type="ARBA" id="ARBA00004141"/>
    </source>
</evidence>
<feature type="transmembrane region" description="Helical" evidence="8">
    <location>
        <begin position="6"/>
        <end position="28"/>
    </location>
</feature>
<evidence type="ECO:0000256" key="6">
    <source>
        <dbReference type="ARBA" id="ARBA00023136"/>
    </source>
</evidence>
<evidence type="ECO:0000313" key="10">
    <source>
        <dbReference type="Proteomes" id="UP001500368"/>
    </source>
</evidence>
<keyword evidence="3 8" id="KW-0812">Transmembrane</keyword>
<evidence type="ECO:0000256" key="7">
    <source>
        <dbReference type="ARBA" id="ARBA00023235"/>
    </source>
</evidence>